<organism evidence="2">
    <name type="scientific">Alkalihalophilus sp. As8PL</name>
    <dbReference type="NCBI Taxonomy" id="3237103"/>
    <lineage>
        <taxon>Bacteria</taxon>
        <taxon>Bacillati</taxon>
        <taxon>Bacillota</taxon>
        <taxon>Bacilli</taxon>
        <taxon>Bacillales</taxon>
        <taxon>Bacillaceae</taxon>
        <taxon>Alkalihalophilus</taxon>
    </lineage>
</organism>
<keyword evidence="1" id="KW-1133">Transmembrane helix</keyword>
<dbReference type="EMBL" id="CP162551">
    <property type="protein sequence ID" value="XDI36374.1"/>
    <property type="molecule type" value="Genomic_DNA"/>
</dbReference>
<dbReference type="AlphaFoldDB" id="A0AB39BRQ6"/>
<evidence type="ECO:0000313" key="2">
    <source>
        <dbReference type="EMBL" id="XDI36374.1"/>
    </source>
</evidence>
<keyword evidence="1" id="KW-0472">Membrane</keyword>
<feature type="transmembrane region" description="Helical" evidence="1">
    <location>
        <begin position="6"/>
        <end position="29"/>
    </location>
</feature>
<dbReference type="RefSeq" id="WP_368503830.1">
    <property type="nucleotide sequence ID" value="NZ_CP162551.1"/>
</dbReference>
<evidence type="ECO:0000256" key="1">
    <source>
        <dbReference type="SAM" id="Phobius"/>
    </source>
</evidence>
<dbReference type="InterPro" id="IPR016977">
    <property type="entry name" value="ComGF"/>
</dbReference>
<proteinExistence type="predicted"/>
<accession>A0AB39BRQ6</accession>
<name>A0AB39BRQ6_9BACI</name>
<sequence>MLKDEMGFTLLESLIVISLLVIIISLFPLMTKLIGSSKNFDTHGQFELMIFMNQLNDDLLESVDMHVLDKELILIKGDGRDISYRHVEDMQVRRFAKNTGYVPMLFRVEYFQCVKDLPRLRCDVKLIDGQEASRVMMPMYGVNQGVRDEE</sequence>
<keyword evidence="1" id="KW-0812">Transmembrane</keyword>
<protein>
    <submittedName>
        <fullName evidence="2">ComGF family competence protein</fullName>
    </submittedName>
</protein>
<reference evidence="2" key="1">
    <citation type="submission" date="2024-07" db="EMBL/GenBank/DDBJ databases">
        <title>Identification and characteristics of an arsenic-resistant bacterial isolate, which belongs to a novel species.</title>
        <authorList>
            <person name="Juszczyk A."/>
            <person name="Kowalczyk A."/>
            <person name="Was K."/>
            <person name="Kosowicz W."/>
            <person name="Budzyn A."/>
            <person name="Latowski D."/>
        </authorList>
    </citation>
    <scope>NUCLEOTIDE SEQUENCE</scope>
    <source>
        <strain evidence="2">As8PL</strain>
    </source>
</reference>
<dbReference type="Pfam" id="PF15980">
    <property type="entry name" value="ComGF"/>
    <property type="match status" value="1"/>
</dbReference>
<gene>
    <name evidence="2" type="ORF">AB3N04_17055</name>
</gene>